<evidence type="ECO:0000313" key="1">
    <source>
        <dbReference type="EMBL" id="PKU85652.1"/>
    </source>
</evidence>
<reference evidence="1 2" key="1">
    <citation type="journal article" date="2016" name="Sci. Rep.">
        <title>The Dendrobium catenatum Lindl. genome sequence provides insights into polysaccharide synthase, floral development and adaptive evolution.</title>
        <authorList>
            <person name="Zhang G.Q."/>
            <person name="Xu Q."/>
            <person name="Bian C."/>
            <person name="Tsai W.C."/>
            <person name="Yeh C.M."/>
            <person name="Liu K.W."/>
            <person name="Yoshida K."/>
            <person name="Zhang L.S."/>
            <person name="Chang S.B."/>
            <person name="Chen F."/>
            <person name="Shi Y."/>
            <person name="Su Y.Y."/>
            <person name="Zhang Y.Q."/>
            <person name="Chen L.J."/>
            <person name="Yin Y."/>
            <person name="Lin M."/>
            <person name="Huang H."/>
            <person name="Deng H."/>
            <person name="Wang Z.W."/>
            <person name="Zhu S.L."/>
            <person name="Zhao X."/>
            <person name="Deng C."/>
            <person name="Niu S.C."/>
            <person name="Huang J."/>
            <person name="Wang M."/>
            <person name="Liu G.H."/>
            <person name="Yang H.J."/>
            <person name="Xiao X.J."/>
            <person name="Hsiao Y.Y."/>
            <person name="Wu W.L."/>
            <person name="Chen Y.Y."/>
            <person name="Mitsuda N."/>
            <person name="Ohme-Takagi M."/>
            <person name="Luo Y.B."/>
            <person name="Van de Peer Y."/>
            <person name="Liu Z.J."/>
        </authorList>
    </citation>
    <scope>NUCLEOTIDE SEQUENCE [LARGE SCALE GENOMIC DNA]</scope>
    <source>
        <tissue evidence="1">The whole plant</tissue>
    </source>
</reference>
<organism evidence="1 2">
    <name type="scientific">Dendrobium catenatum</name>
    <dbReference type="NCBI Taxonomy" id="906689"/>
    <lineage>
        <taxon>Eukaryota</taxon>
        <taxon>Viridiplantae</taxon>
        <taxon>Streptophyta</taxon>
        <taxon>Embryophyta</taxon>
        <taxon>Tracheophyta</taxon>
        <taxon>Spermatophyta</taxon>
        <taxon>Magnoliopsida</taxon>
        <taxon>Liliopsida</taxon>
        <taxon>Asparagales</taxon>
        <taxon>Orchidaceae</taxon>
        <taxon>Epidendroideae</taxon>
        <taxon>Malaxideae</taxon>
        <taxon>Dendrobiinae</taxon>
        <taxon>Dendrobium</taxon>
    </lineage>
</organism>
<keyword evidence="1" id="KW-0808">Transferase</keyword>
<name>A0A2I0XCK9_9ASPA</name>
<dbReference type="Proteomes" id="UP000233837">
    <property type="component" value="Unassembled WGS sequence"/>
</dbReference>
<accession>A0A2I0XCK9</accession>
<dbReference type="GO" id="GO:0016740">
    <property type="term" value="F:transferase activity"/>
    <property type="evidence" value="ECO:0007669"/>
    <property type="project" value="UniProtKB-KW"/>
</dbReference>
<reference evidence="1 2" key="2">
    <citation type="journal article" date="2017" name="Nature">
        <title>The Apostasia genome and the evolution of orchids.</title>
        <authorList>
            <person name="Zhang G.Q."/>
            <person name="Liu K.W."/>
            <person name="Li Z."/>
            <person name="Lohaus R."/>
            <person name="Hsiao Y.Y."/>
            <person name="Niu S.C."/>
            <person name="Wang J.Y."/>
            <person name="Lin Y.C."/>
            <person name="Xu Q."/>
            <person name="Chen L.J."/>
            <person name="Yoshida K."/>
            <person name="Fujiwara S."/>
            <person name="Wang Z.W."/>
            <person name="Zhang Y.Q."/>
            <person name="Mitsuda N."/>
            <person name="Wang M."/>
            <person name="Liu G.H."/>
            <person name="Pecoraro L."/>
            <person name="Huang H.X."/>
            <person name="Xiao X.J."/>
            <person name="Lin M."/>
            <person name="Wu X.Y."/>
            <person name="Wu W.L."/>
            <person name="Chen Y.Y."/>
            <person name="Chang S.B."/>
            <person name="Sakamoto S."/>
            <person name="Ohme-Takagi M."/>
            <person name="Yagi M."/>
            <person name="Zeng S.J."/>
            <person name="Shen C.Y."/>
            <person name="Yeh C.M."/>
            <person name="Luo Y.B."/>
            <person name="Tsai W.C."/>
            <person name="Van de Peer Y."/>
            <person name="Liu Z.J."/>
        </authorList>
    </citation>
    <scope>NUCLEOTIDE SEQUENCE [LARGE SCALE GENOMIC DNA]</scope>
    <source>
        <tissue evidence="1">The whole plant</tissue>
    </source>
</reference>
<protein>
    <submittedName>
        <fullName evidence="1">Pyruvate dehydrogenase E2 component (Dihydrolipoamide acetyltransferase)</fullName>
    </submittedName>
</protein>
<dbReference type="STRING" id="906689.A0A2I0XCK9"/>
<dbReference type="AlphaFoldDB" id="A0A2I0XCK9"/>
<keyword evidence="2" id="KW-1185">Reference proteome</keyword>
<sequence>MPKLLMIPLRRYLFTMMQGAASRNMVGSLATFIFRVGYTITTNALNELYKKVDIYSFSRRWKELVDKAQAKQLQPQE</sequence>
<proteinExistence type="predicted"/>
<gene>
    <name evidence="1" type="ORF">MA16_Dca003393</name>
</gene>
<dbReference type="EMBL" id="KZ501977">
    <property type="protein sequence ID" value="PKU85652.1"/>
    <property type="molecule type" value="Genomic_DNA"/>
</dbReference>
<keyword evidence="1" id="KW-0670">Pyruvate</keyword>
<evidence type="ECO:0000313" key="2">
    <source>
        <dbReference type="Proteomes" id="UP000233837"/>
    </source>
</evidence>